<dbReference type="GO" id="GO:0046983">
    <property type="term" value="F:protein dimerization activity"/>
    <property type="evidence" value="ECO:0007669"/>
    <property type="project" value="InterPro"/>
</dbReference>
<dbReference type="PANTHER" id="PTHR24421">
    <property type="entry name" value="NITRATE/NITRITE SENSOR PROTEIN NARX-RELATED"/>
    <property type="match status" value="1"/>
</dbReference>
<accession>A0A9X2XXS2</accession>
<dbReference type="SUPFAM" id="SSF48452">
    <property type="entry name" value="TPR-like"/>
    <property type="match status" value="2"/>
</dbReference>
<evidence type="ECO:0000313" key="7">
    <source>
        <dbReference type="EMBL" id="MCU7550711.1"/>
    </source>
</evidence>
<dbReference type="SUPFAM" id="SSF55874">
    <property type="entry name" value="ATPase domain of HSP90 chaperone/DNA topoisomerase II/histidine kinase"/>
    <property type="match status" value="1"/>
</dbReference>
<organism evidence="7 8">
    <name type="scientific">Paraflavisolibacter caeni</name>
    <dbReference type="NCBI Taxonomy" id="2982496"/>
    <lineage>
        <taxon>Bacteria</taxon>
        <taxon>Pseudomonadati</taxon>
        <taxon>Bacteroidota</taxon>
        <taxon>Chitinophagia</taxon>
        <taxon>Chitinophagales</taxon>
        <taxon>Chitinophagaceae</taxon>
        <taxon>Paraflavisolibacter</taxon>
    </lineage>
</organism>
<dbReference type="EMBL" id="JAOTIF010000014">
    <property type="protein sequence ID" value="MCU7550711.1"/>
    <property type="molecule type" value="Genomic_DNA"/>
</dbReference>
<keyword evidence="4" id="KW-0175">Coiled coil</keyword>
<keyword evidence="5" id="KW-0812">Transmembrane</keyword>
<dbReference type="InterPro" id="IPR036890">
    <property type="entry name" value="HATPase_C_sf"/>
</dbReference>
<dbReference type="Gene3D" id="1.25.40.10">
    <property type="entry name" value="Tetratricopeptide repeat domain"/>
    <property type="match status" value="3"/>
</dbReference>
<dbReference type="Gene3D" id="1.20.5.1930">
    <property type="match status" value="1"/>
</dbReference>
<dbReference type="AlphaFoldDB" id="A0A9X2XXS2"/>
<dbReference type="InterPro" id="IPR019734">
    <property type="entry name" value="TPR_rpt"/>
</dbReference>
<evidence type="ECO:0000256" key="3">
    <source>
        <dbReference type="ARBA" id="ARBA00023012"/>
    </source>
</evidence>
<keyword evidence="1" id="KW-0808">Transferase</keyword>
<dbReference type="InterPro" id="IPR011712">
    <property type="entry name" value="Sig_transdc_His_kin_sub3_dim/P"/>
</dbReference>
<dbReference type="Pfam" id="PF13374">
    <property type="entry name" value="TPR_10"/>
    <property type="match status" value="1"/>
</dbReference>
<evidence type="ECO:0000259" key="6">
    <source>
        <dbReference type="PROSITE" id="PS50109"/>
    </source>
</evidence>
<sequence length="669" mass="74542">MKSIHPYLLQFFVFVPIFLFAQTAVRAQDDELTKLLSLKDDTIKVQQLSAFAKKMVHQDKDLSRQASSALLKTSQGLQYAKGIATGYSYLAFIDLEAGKHASAANLYNKAIIFYRQAKDDRGIAKCLGNMADIYESTGQGDRAVDARLAAVAILEKLLQSSSASRKDILHSLAIQYNNFAGTYSDLFLNNAKALTYLRKAENICRQAKDTSELVDVLNNLSDLLTAMGKENEALNVGKEVLELSKATKDNFHLAAGYQSYGYALYTLDRIDSAVLMLRKALQCANVANSDYRIFKATHSLALALARKGEYKEVIQLLENAYNGVAEDGALKYKSDIEEELANAYFKTGDYKAAYQHLENRFRLKDSVIQLANNHIIAEKETKYQTAQKEKELAQKELLLQKSRQQALLGLVSSIVALLVATLIYVQYRNKRRFHESQLRALQQEKEIQLLQALMQGEEKERSRIAKDLHDGVAGMLAAVKMHLSSSGGERASAGYTKATELLDEATAEVRKTSHNLMPEVLLQHGLDRALQRYCTNISSTSLQVHYFFIGEEQRFVGSFELSVYRIVQELLNNIFKHSKATEATVQLSIQETVLSVSIEDNGIGLTKQPAQSSGMGLESLKRRISALNGNMELSTDEGGGVNAYLEFSTEGLERDSSKAEDLSHERLTT</sequence>
<keyword evidence="5" id="KW-0472">Membrane</keyword>
<evidence type="ECO:0000256" key="5">
    <source>
        <dbReference type="SAM" id="Phobius"/>
    </source>
</evidence>
<dbReference type="SMART" id="SM00028">
    <property type="entry name" value="TPR"/>
    <property type="match status" value="5"/>
</dbReference>
<keyword evidence="8" id="KW-1185">Reference proteome</keyword>
<dbReference type="InterPro" id="IPR003594">
    <property type="entry name" value="HATPase_dom"/>
</dbReference>
<dbReference type="GO" id="GO:0016020">
    <property type="term" value="C:membrane"/>
    <property type="evidence" value="ECO:0007669"/>
    <property type="project" value="InterPro"/>
</dbReference>
<proteinExistence type="predicted"/>
<dbReference type="Proteomes" id="UP001155483">
    <property type="component" value="Unassembled WGS sequence"/>
</dbReference>
<protein>
    <submittedName>
        <fullName evidence="7">Sensor histidine kinase</fullName>
    </submittedName>
</protein>
<dbReference type="InterPro" id="IPR011990">
    <property type="entry name" value="TPR-like_helical_dom_sf"/>
</dbReference>
<evidence type="ECO:0000313" key="8">
    <source>
        <dbReference type="Proteomes" id="UP001155483"/>
    </source>
</evidence>
<evidence type="ECO:0000256" key="4">
    <source>
        <dbReference type="SAM" id="Coils"/>
    </source>
</evidence>
<dbReference type="SMART" id="SM00387">
    <property type="entry name" value="HATPase_c"/>
    <property type="match status" value="1"/>
</dbReference>
<evidence type="ECO:0000256" key="2">
    <source>
        <dbReference type="ARBA" id="ARBA00022777"/>
    </source>
</evidence>
<feature type="coiled-coil region" evidence="4">
    <location>
        <begin position="376"/>
        <end position="460"/>
    </location>
</feature>
<dbReference type="Pfam" id="PF02518">
    <property type="entry name" value="HATPase_c"/>
    <property type="match status" value="1"/>
</dbReference>
<keyword evidence="3" id="KW-0902">Two-component regulatory system</keyword>
<dbReference type="GO" id="GO:0000155">
    <property type="term" value="F:phosphorelay sensor kinase activity"/>
    <property type="evidence" value="ECO:0007669"/>
    <property type="project" value="InterPro"/>
</dbReference>
<name>A0A9X2XXS2_9BACT</name>
<dbReference type="CDD" id="cd16917">
    <property type="entry name" value="HATPase_UhpB-NarQ-NarX-like"/>
    <property type="match status" value="1"/>
</dbReference>
<evidence type="ECO:0000256" key="1">
    <source>
        <dbReference type="ARBA" id="ARBA00022679"/>
    </source>
</evidence>
<dbReference type="InterPro" id="IPR050482">
    <property type="entry name" value="Sensor_HK_TwoCompSys"/>
</dbReference>
<keyword evidence="2 7" id="KW-0418">Kinase</keyword>
<reference evidence="7" key="2">
    <citation type="submission" date="2023-04" db="EMBL/GenBank/DDBJ databases">
        <title>Paracnuella aquatica gen. nov., sp. nov., a member of the family Chitinophagaceae isolated from a hot spring.</title>
        <authorList>
            <person name="Wang C."/>
        </authorList>
    </citation>
    <scope>NUCLEOTIDE SEQUENCE</scope>
    <source>
        <strain evidence="7">LB-8</strain>
    </source>
</reference>
<dbReference type="Pfam" id="PF07730">
    <property type="entry name" value="HisKA_3"/>
    <property type="match status" value="1"/>
</dbReference>
<gene>
    <name evidence="7" type="ORF">OCK74_16455</name>
</gene>
<feature type="transmembrane region" description="Helical" evidence="5">
    <location>
        <begin position="406"/>
        <end position="425"/>
    </location>
</feature>
<dbReference type="RefSeq" id="WP_279298149.1">
    <property type="nucleotide sequence ID" value="NZ_JAOTIF010000014.1"/>
</dbReference>
<dbReference type="PROSITE" id="PS50109">
    <property type="entry name" value="HIS_KIN"/>
    <property type="match status" value="1"/>
</dbReference>
<comment type="caution">
    <text evidence="7">The sequence shown here is derived from an EMBL/GenBank/DDBJ whole genome shotgun (WGS) entry which is preliminary data.</text>
</comment>
<keyword evidence="5" id="KW-1133">Transmembrane helix</keyword>
<reference evidence="7" key="1">
    <citation type="submission" date="2022-09" db="EMBL/GenBank/DDBJ databases">
        <authorList>
            <person name="Yuan C."/>
            <person name="Ke Z."/>
        </authorList>
    </citation>
    <scope>NUCLEOTIDE SEQUENCE</scope>
    <source>
        <strain evidence="7">LB-8</strain>
    </source>
</reference>
<feature type="domain" description="Histidine kinase" evidence="6">
    <location>
        <begin position="463"/>
        <end position="651"/>
    </location>
</feature>
<dbReference type="Gene3D" id="3.30.565.10">
    <property type="entry name" value="Histidine kinase-like ATPase, C-terminal domain"/>
    <property type="match status" value="1"/>
</dbReference>
<dbReference type="InterPro" id="IPR005467">
    <property type="entry name" value="His_kinase_dom"/>
</dbReference>